<dbReference type="InterPro" id="IPR011990">
    <property type="entry name" value="TPR-like_helical_dom_sf"/>
</dbReference>
<organism evidence="1 2">
    <name type="scientific">Tolypothrix bouteillei VB521301</name>
    <dbReference type="NCBI Taxonomy" id="1479485"/>
    <lineage>
        <taxon>Bacteria</taxon>
        <taxon>Bacillati</taxon>
        <taxon>Cyanobacteriota</taxon>
        <taxon>Cyanophyceae</taxon>
        <taxon>Nostocales</taxon>
        <taxon>Tolypothrichaceae</taxon>
        <taxon>Tolypothrix</taxon>
    </lineage>
</organism>
<dbReference type="SUPFAM" id="SSF48452">
    <property type="entry name" value="TPR-like"/>
    <property type="match status" value="1"/>
</dbReference>
<protein>
    <submittedName>
        <fullName evidence="1">Uncharacterized protein</fullName>
    </submittedName>
</protein>
<dbReference type="AlphaFoldDB" id="A0A8S9T9T0"/>
<dbReference type="Gene3D" id="1.25.40.10">
    <property type="entry name" value="Tetratricopeptide repeat domain"/>
    <property type="match status" value="1"/>
</dbReference>
<proteinExistence type="predicted"/>
<dbReference type="Proteomes" id="UP000029738">
    <property type="component" value="Unassembled WGS sequence"/>
</dbReference>
<evidence type="ECO:0000313" key="2">
    <source>
        <dbReference type="Proteomes" id="UP000029738"/>
    </source>
</evidence>
<comment type="caution">
    <text evidence="1">The sequence shown here is derived from an EMBL/GenBank/DDBJ whole genome shotgun (WGS) entry which is preliminary data.</text>
</comment>
<reference evidence="1" key="2">
    <citation type="submission" date="2019-11" db="EMBL/GenBank/DDBJ databases">
        <title>Improved Assembly of Tolypothrix boutellei genome.</title>
        <authorList>
            <person name="Sarangi A.N."/>
            <person name="Mukherjee M."/>
            <person name="Ghosh S."/>
            <person name="Singh D."/>
            <person name="Das A."/>
            <person name="Kant S."/>
            <person name="Prusty A."/>
            <person name="Tripathy S."/>
        </authorList>
    </citation>
    <scope>NUCLEOTIDE SEQUENCE</scope>
    <source>
        <strain evidence="1">VB521301</strain>
    </source>
</reference>
<gene>
    <name evidence="1" type="ORF">DA73_0400030390</name>
</gene>
<name>A0A8S9T9T0_9CYAN</name>
<dbReference type="EMBL" id="JHEG04000001">
    <property type="protein sequence ID" value="KAF3889311.1"/>
    <property type="molecule type" value="Genomic_DNA"/>
</dbReference>
<keyword evidence="2" id="KW-1185">Reference proteome</keyword>
<sequence>MHKDDRNRIKHFTTLKSKYQATQYQDLSPTSLLYLILRKVDLGIKLNTLELEWLKEQKLEFICKEQENKLKDFVKLEVEFSQLKSKYKATNHDTPWQSSPLYFILWKMESGQSLTSEEVHWLSSNSLFRTNAIAQDIERFAQLKSKYKATQYQGSYSDSILYKILKKLDLSERLTEVEYNFLLNNQLLDTAKIFEQQESERKDKFAYLIDKYQAKSIDNLSLVSPLYSLLQKIDENNNLSESEVRWLEQQGLHETIAMAQELEKAREFAALKVKYQATGYDDCSPKSHLYKVLKRLELDSKLSEQDLNFLRNRKLTETIAIANQQYACVLKSKIKSGEILNEVEIEWLKNNRYEDIINIFQKHHFTILKKKYGLIDLVNKLTLHPFYHILLKLERNERLDPILFFQLVEQDLLSRDGKVALKYYTIEAEFYVQEFQHTGNKWHIPTASSYWRKANEPEQALQLTDLDLNHVKDNTLKSAILVTRGAAFRDIGKLDAAESCARKAMKYHALSYQPYTLMGAIAYDKGDYPNGDSWFKEAIQRGAKTEDIDDEIKRVVKNTKDEEKRHTAAAYLLKKNSERYAWAKAYLKKSKDKDKG</sequence>
<reference evidence="1" key="1">
    <citation type="journal article" date="2015" name="Genome Announc.">
        <title>Draft Genome Sequence of Tolypothrix boutellei Strain VB521301.</title>
        <authorList>
            <person name="Chandrababunaidu M.M."/>
            <person name="Singh D."/>
            <person name="Sen D."/>
            <person name="Bhan S."/>
            <person name="Das S."/>
            <person name="Gupta A."/>
            <person name="Adhikary S.P."/>
            <person name="Tripathy S."/>
        </authorList>
    </citation>
    <scope>NUCLEOTIDE SEQUENCE</scope>
    <source>
        <strain evidence="1">VB521301</strain>
    </source>
</reference>
<accession>A0A8S9T9T0</accession>
<evidence type="ECO:0000313" key="1">
    <source>
        <dbReference type="EMBL" id="KAF3889311.1"/>
    </source>
</evidence>